<dbReference type="PANTHER" id="PTHR12110">
    <property type="entry name" value="HYDROXYPYRUVATE ISOMERASE"/>
    <property type="match status" value="1"/>
</dbReference>
<dbReference type="SUPFAM" id="SSF51658">
    <property type="entry name" value="Xylose isomerase-like"/>
    <property type="match status" value="1"/>
</dbReference>
<dbReference type="PANTHER" id="PTHR12110:SF21">
    <property type="entry name" value="XYLOSE ISOMERASE-LIKE TIM BARREL DOMAIN-CONTAINING PROTEIN"/>
    <property type="match status" value="1"/>
</dbReference>
<keyword evidence="2" id="KW-0413">Isomerase</keyword>
<accession>A0A7M2RIA7</accession>
<dbReference type="Pfam" id="PF01261">
    <property type="entry name" value="AP_endonuc_2"/>
    <property type="match status" value="1"/>
</dbReference>
<name>A0A7M2RIA7_9FIRM</name>
<feature type="domain" description="Xylose isomerase-like TIM barrel" evidence="1">
    <location>
        <begin position="21"/>
        <end position="264"/>
    </location>
</feature>
<dbReference type="InterPro" id="IPR050312">
    <property type="entry name" value="IolE/XylAMocC-like"/>
</dbReference>
<sequence>MKISTLTDHIAKIYGEKETIRILADIGYDCYDFSMFDIGENNHPIGGERYVEYVKELRETADEVGIVCNQSHAPFPSYIPGDDAFNQRMFPLLVRAIEVTGMLGGTNVIIHPAIYPNDIGDGDSRCCWETNMKLYHDLLPFAKKYHVKIALENMFNWDRESDTALPAACSSPDDFVSYLDALDPDYFMACLDIGHAAMQKRENNTPTDMILALGHDRLHALHVHDNDLIHDLHTLPFTQKIEWDKVMRALKEIDYDGVFTFEADSFLRQFPDELVCDASRFMLKVGRYLVGTFQD</sequence>
<dbReference type="Proteomes" id="UP000593601">
    <property type="component" value="Chromosome"/>
</dbReference>
<gene>
    <name evidence="2" type="ORF">INP51_14215</name>
</gene>
<dbReference type="RefSeq" id="WP_193735439.1">
    <property type="nucleotide sequence ID" value="NZ_CP063304.1"/>
</dbReference>
<proteinExistence type="predicted"/>
<protein>
    <submittedName>
        <fullName evidence="2">Sugar phosphate isomerase/epimerase</fullName>
    </submittedName>
</protein>
<dbReference type="EMBL" id="CP063304">
    <property type="protein sequence ID" value="QOV19092.1"/>
    <property type="molecule type" value="Genomic_DNA"/>
</dbReference>
<dbReference type="Gene3D" id="3.20.20.150">
    <property type="entry name" value="Divalent-metal-dependent TIM barrel enzymes"/>
    <property type="match status" value="1"/>
</dbReference>
<keyword evidence="3" id="KW-1185">Reference proteome</keyword>
<evidence type="ECO:0000313" key="2">
    <source>
        <dbReference type="EMBL" id="QOV19092.1"/>
    </source>
</evidence>
<reference evidence="2 3" key="1">
    <citation type="submission" date="2020-10" db="EMBL/GenBank/DDBJ databases">
        <title>Blautia liquoris sp.nov., isolated from the mud in a fermentation cellar used for the production of Chinese strong-flavoured liquor.</title>
        <authorList>
            <person name="Lu L."/>
        </authorList>
    </citation>
    <scope>NUCLEOTIDE SEQUENCE [LARGE SCALE GENOMIC DNA]</scope>
    <source>
        <strain evidence="2 3">LZLJ-3</strain>
    </source>
</reference>
<dbReference type="AlphaFoldDB" id="A0A7M2RIA7"/>
<dbReference type="KEGG" id="bliq:INP51_14215"/>
<evidence type="ECO:0000313" key="3">
    <source>
        <dbReference type="Proteomes" id="UP000593601"/>
    </source>
</evidence>
<dbReference type="InterPro" id="IPR036237">
    <property type="entry name" value="Xyl_isomerase-like_sf"/>
</dbReference>
<dbReference type="GO" id="GO:0016853">
    <property type="term" value="F:isomerase activity"/>
    <property type="evidence" value="ECO:0007669"/>
    <property type="project" value="UniProtKB-KW"/>
</dbReference>
<evidence type="ECO:0000259" key="1">
    <source>
        <dbReference type="Pfam" id="PF01261"/>
    </source>
</evidence>
<dbReference type="InterPro" id="IPR013022">
    <property type="entry name" value="Xyl_isomerase-like_TIM-brl"/>
</dbReference>
<organism evidence="2 3">
    <name type="scientific">Blautia liquoris</name>
    <dbReference type="NCBI Taxonomy" id="2779518"/>
    <lineage>
        <taxon>Bacteria</taxon>
        <taxon>Bacillati</taxon>
        <taxon>Bacillota</taxon>
        <taxon>Clostridia</taxon>
        <taxon>Lachnospirales</taxon>
        <taxon>Lachnospiraceae</taxon>
        <taxon>Blautia</taxon>
    </lineage>
</organism>